<dbReference type="InterPro" id="IPR029479">
    <property type="entry name" value="Nitroreductase"/>
</dbReference>
<feature type="compositionally biased region" description="Basic and acidic residues" evidence="1">
    <location>
        <begin position="379"/>
        <end position="391"/>
    </location>
</feature>
<dbReference type="InterPro" id="IPR052544">
    <property type="entry name" value="Bacteriocin_Proc_Enz"/>
</dbReference>
<feature type="transmembrane region" description="Helical" evidence="2">
    <location>
        <begin position="279"/>
        <end position="298"/>
    </location>
</feature>
<reference evidence="4 5" key="1">
    <citation type="journal article" date="2014" name="J. Biotechnol.">
        <title>Complete genome sequence of the actinobacterium Amycolatopsis japonica MG417-CF17(T) (=DSM 44213T) producing (S,S)-N,N'-ethylenediaminedisuccinic acid.</title>
        <authorList>
            <person name="Stegmann E."/>
            <person name="Albersmeier A."/>
            <person name="Spohn M."/>
            <person name="Gert H."/>
            <person name="Weber T."/>
            <person name="Wohlleben W."/>
            <person name="Kalinowski J."/>
            <person name="Ruckert C."/>
        </authorList>
    </citation>
    <scope>NUCLEOTIDE SEQUENCE [LARGE SCALE GENOMIC DNA]</scope>
    <source>
        <strain evidence="5">MG417-CF17 (DSM 44213)</strain>
    </source>
</reference>
<keyword evidence="2" id="KW-0812">Transmembrane</keyword>
<dbReference type="KEGG" id="aja:AJAP_37935"/>
<dbReference type="PANTHER" id="PTHR43745:SF2">
    <property type="entry name" value="NITROREDUCTASE MJ1384-RELATED"/>
    <property type="match status" value="1"/>
</dbReference>
<dbReference type="PANTHER" id="PTHR43745">
    <property type="entry name" value="NITROREDUCTASE MJ1384-RELATED"/>
    <property type="match status" value="1"/>
</dbReference>
<dbReference type="STRING" id="208439.AJAP_37935"/>
<accession>A0A075V542</accession>
<proteinExistence type="predicted"/>
<keyword evidence="2" id="KW-1133">Transmembrane helix</keyword>
<dbReference type="RefSeq" id="WP_051972710.1">
    <property type="nucleotide sequence ID" value="NZ_CP008953.1"/>
</dbReference>
<evidence type="ECO:0000256" key="2">
    <source>
        <dbReference type="SAM" id="Phobius"/>
    </source>
</evidence>
<feature type="domain" description="Nitroreductase" evidence="3">
    <location>
        <begin position="178"/>
        <end position="362"/>
    </location>
</feature>
<protein>
    <recommendedName>
        <fullName evidence="3">Nitroreductase domain-containing protein</fullName>
    </recommendedName>
</protein>
<sequence length="391" mass="43404">MELRRARSLVGYWVNGDLVLDDYLAVTPEDGEKQGIAVDGTAVELLNRFEEWTDPESVTRDFNGYDPASVAEAVEALAGAGLLRTKEEAADEDLMLDKWSSWGPSAQFFHFGTKDTAYITHERAASDAEVAAWRVAARTEIEESGPPPEPFTRRPDAKRIRLTRAFLPLQRDFGDVLLSRRTHRHFTTDAVPLRSFSTILHYTFAPMHFFDAGVLGTLTLRTSPCGGARHESECYIVVRNVESIPPGLYRYSQDDHSLEVVSQEFGDEELNRLVFGQRMITTAGFVVFLTLNVHRAMYKYRNARMLRTVLLDTGHLAQTFALCTTAVGLGPSQNDAFRDTELEAALGIDGAGETALYVLGAGVPARRADGMPVSDTPEEVERRITEGAKNQ</sequence>
<keyword evidence="5" id="KW-1185">Reference proteome</keyword>
<dbReference type="eggNOG" id="COG0778">
    <property type="taxonomic scope" value="Bacteria"/>
</dbReference>
<dbReference type="CDD" id="cd02142">
    <property type="entry name" value="McbC_SagB-like_oxidoreductase"/>
    <property type="match status" value="1"/>
</dbReference>
<dbReference type="SUPFAM" id="SSF55469">
    <property type="entry name" value="FMN-dependent nitroreductase-like"/>
    <property type="match status" value="1"/>
</dbReference>
<dbReference type="Gene3D" id="3.40.109.10">
    <property type="entry name" value="NADH Oxidase"/>
    <property type="match status" value="1"/>
</dbReference>
<organism evidence="4 5">
    <name type="scientific">Amycolatopsis japonica</name>
    <dbReference type="NCBI Taxonomy" id="208439"/>
    <lineage>
        <taxon>Bacteria</taxon>
        <taxon>Bacillati</taxon>
        <taxon>Actinomycetota</taxon>
        <taxon>Actinomycetes</taxon>
        <taxon>Pseudonocardiales</taxon>
        <taxon>Pseudonocardiaceae</taxon>
        <taxon>Amycolatopsis</taxon>
        <taxon>Amycolatopsis japonica group</taxon>
    </lineage>
</organism>
<dbReference type="NCBIfam" id="TIGR03605">
    <property type="entry name" value="antibiot_sagB"/>
    <property type="match status" value="1"/>
</dbReference>
<dbReference type="InterPro" id="IPR020051">
    <property type="entry name" value="SagB-type_dehydrogenase"/>
</dbReference>
<evidence type="ECO:0000313" key="4">
    <source>
        <dbReference type="EMBL" id="AIG80378.1"/>
    </source>
</evidence>
<dbReference type="GO" id="GO:0016491">
    <property type="term" value="F:oxidoreductase activity"/>
    <property type="evidence" value="ECO:0007669"/>
    <property type="project" value="InterPro"/>
</dbReference>
<keyword evidence="2" id="KW-0472">Membrane</keyword>
<evidence type="ECO:0000259" key="3">
    <source>
        <dbReference type="Pfam" id="PF00881"/>
    </source>
</evidence>
<evidence type="ECO:0000313" key="5">
    <source>
        <dbReference type="Proteomes" id="UP000028492"/>
    </source>
</evidence>
<dbReference type="AlphaFoldDB" id="A0A075V542"/>
<dbReference type="EMBL" id="CP008953">
    <property type="protein sequence ID" value="AIG80378.1"/>
    <property type="molecule type" value="Genomic_DNA"/>
</dbReference>
<dbReference type="InterPro" id="IPR000415">
    <property type="entry name" value="Nitroreductase-like"/>
</dbReference>
<gene>
    <name evidence="4" type="ORF">AJAP_37935</name>
</gene>
<dbReference type="Proteomes" id="UP000028492">
    <property type="component" value="Chromosome"/>
</dbReference>
<feature type="region of interest" description="Disordered" evidence="1">
    <location>
        <begin position="368"/>
        <end position="391"/>
    </location>
</feature>
<name>A0A075V542_9PSEU</name>
<evidence type="ECO:0000256" key="1">
    <source>
        <dbReference type="SAM" id="MobiDB-lite"/>
    </source>
</evidence>
<dbReference type="Pfam" id="PF00881">
    <property type="entry name" value="Nitroreductase"/>
    <property type="match status" value="1"/>
</dbReference>
<dbReference type="HOGENOM" id="CLU_059362_0_2_11"/>